<evidence type="ECO:0000313" key="2">
    <source>
        <dbReference type="EMBL" id="GLI21433.1"/>
    </source>
</evidence>
<gene>
    <name evidence="3" type="ORF">GGQ86_001621</name>
    <name evidence="2" type="ORF">XFLAVUS301_11070</name>
</gene>
<proteinExistence type="predicted"/>
<keyword evidence="5" id="KW-1185">Reference proteome</keyword>
<evidence type="ECO:0000313" key="5">
    <source>
        <dbReference type="Proteomes" id="UP001245370"/>
    </source>
</evidence>
<protein>
    <submittedName>
        <fullName evidence="3">Catechol 2,3-dioxygenase</fullName>
        <ecNumber evidence="3">1.13.11.2</ecNumber>
    </submittedName>
    <submittedName>
        <fullName evidence="2">Glyoxalase</fullName>
    </submittedName>
</protein>
<sequence>MTTAVPAGSTGPLSIATTDLSAGIAPHDLVLGAVSLASPDPRRLVAFYRDLLGLDVLAEGEATVLGAGGKPLVEILSRPSAPPAPRRAPGLFHMAIRVPDRASLAVRLLALHGAGLRLGASDHLVSEALYVDDPDGNGVEIYRDLPRAEWPVQPDGSIAMQTLPLDLQALAREAKAAGGPAPAATDMGHVHLKVSDLDAAKRFWVDTVGLTIMARYPGALFVSADGYHHHVGLNVWQSGGAPVPVAGTVGLDHFTVTLAADAFAALAARLVAAGVETQPSNDGALRVTDPSGNGVKFRAAA</sequence>
<dbReference type="InterPro" id="IPR029068">
    <property type="entry name" value="Glyas_Bleomycin-R_OHBP_Dase"/>
</dbReference>
<dbReference type="InterPro" id="IPR037523">
    <property type="entry name" value="VOC_core"/>
</dbReference>
<dbReference type="GeneID" id="95761900"/>
<evidence type="ECO:0000259" key="1">
    <source>
        <dbReference type="PROSITE" id="PS51819"/>
    </source>
</evidence>
<dbReference type="PROSITE" id="PS51819">
    <property type="entry name" value="VOC"/>
    <property type="match status" value="2"/>
</dbReference>
<name>A0A9W6CFI2_XANFL</name>
<feature type="domain" description="VOC" evidence="1">
    <location>
        <begin position="186"/>
        <end position="300"/>
    </location>
</feature>
<dbReference type="RefSeq" id="WP_281806000.1">
    <property type="nucleotide sequence ID" value="NZ_BSDO01000001.1"/>
</dbReference>
<dbReference type="Proteomes" id="UP001144397">
    <property type="component" value="Unassembled WGS sequence"/>
</dbReference>
<dbReference type="PANTHER" id="PTHR43279:SF1">
    <property type="entry name" value="CATECHOL-2,3-DIOXYGENASE"/>
    <property type="match status" value="1"/>
</dbReference>
<reference evidence="3 5" key="2">
    <citation type="submission" date="2023-07" db="EMBL/GenBank/DDBJ databases">
        <title>Genomic Encyclopedia of Type Strains, Phase IV (KMG-IV): sequencing the most valuable type-strain genomes for metagenomic binning, comparative biology and taxonomic classification.</title>
        <authorList>
            <person name="Goeker M."/>
        </authorList>
    </citation>
    <scope>NUCLEOTIDE SEQUENCE [LARGE SCALE GENOMIC DNA]</scope>
    <source>
        <strain evidence="3 5">DSM 338</strain>
    </source>
</reference>
<dbReference type="AlphaFoldDB" id="A0A9W6CFI2"/>
<keyword evidence="3" id="KW-0560">Oxidoreductase</keyword>
<accession>A0A9W6CFI2</accession>
<evidence type="ECO:0000313" key="3">
    <source>
        <dbReference type="EMBL" id="MDR6333157.1"/>
    </source>
</evidence>
<dbReference type="InterPro" id="IPR004360">
    <property type="entry name" value="Glyas_Fos-R_dOase_dom"/>
</dbReference>
<comment type="caution">
    <text evidence="2">The sequence shown here is derived from an EMBL/GenBank/DDBJ whole genome shotgun (WGS) entry which is preliminary data.</text>
</comment>
<feature type="domain" description="VOC" evidence="1">
    <location>
        <begin position="30"/>
        <end position="144"/>
    </location>
</feature>
<dbReference type="Pfam" id="PF00903">
    <property type="entry name" value="Glyoxalase"/>
    <property type="match status" value="2"/>
</dbReference>
<reference evidence="2" key="1">
    <citation type="submission" date="2022-12" db="EMBL/GenBank/DDBJ databases">
        <title>Reference genome sequencing for broad-spectrum identification of bacterial and archaeal isolates by mass spectrometry.</title>
        <authorList>
            <person name="Sekiguchi Y."/>
            <person name="Tourlousse D.M."/>
        </authorList>
    </citation>
    <scope>NUCLEOTIDE SEQUENCE</scope>
    <source>
        <strain evidence="2">301</strain>
    </source>
</reference>
<dbReference type="Gene3D" id="3.10.180.10">
    <property type="entry name" value="2,3-Dihydroxybiphenyl 1,2-Dioxygenase, domain 1"/>
    <property type="match status" value="2"/>
</dbReference>
<dbReference type="GO" id="GO:0018577">
    <property type="term" value="F:catechol 2,3-dioxygenase activity"/>
    <property type="evidence" value="ECO:0007669"/>
    <property type="project" value="UniProtKB-EC"/>
</dbReference>
<dbReference type="PANTHER" id="PTHR43279">
    <property type="entry name" value="CATECHOL-2,3-DIOXYGENASE"/>
    <property type="match status" value="1"/>
</dbReference>
<dbReference type="SUPFAM" id="SSF54593">
    <property type="entry name" value="Glyoxalase/Bleomycin resistance protein/Dihydroxybiphenyl dioxygenase"/>
    <property type="match status" value="2"/>
</dbReference>
<dbReference type="Proteomes" id="UP001245370">
    <property type="component" value="Unassembled WGS sequence"/>
</dbReference>
<dbReference type="EMBL" id="BSDO01000001">
    <property type="protein sequence ID" value="GLI21433.1"/>
    <property type="molecule type" value="Genomic_DNA"/>
</dbReference>
<dbReference type="EC" id="1.13.11.2" evidence="3"/>
<evidence type="ECO:0000313" key="4">
    <source>
        <dbReference type="Proteomes" id="UP001144397"/>
    </source>
</evidence>
<organism evidence="2 4">
    <name type="scientific">Xanthobacter flavus</name>
    <dbReference type="NCBI Taxonomy" id="281"/>
    <lineage>
        <taxon>Bacteria</taxon>
        <taxon>Pseudomonadati</taxon>
        <taxon>Pseudomonadota</taxon>
        <taxon>Alphaproteobacteria</taxon>
        <taxon>Hyphomicrobiales</taxon>
        <taxon>Xanthobacteraceae</taxon>
        <taxon>Xanthobacter</taxon>
    </lineage>
</organism>
<dbReference type="EMBL" id="JAVDPY010000002">
    <property type="protein sequence ID" value="MDR6333157.1"/>
    <property type="molecule type" value="Genomic_DNA"/>
</dbReference>